<sequence length="51" mass="4900">MNGLFVTGTDTDAGKTTVAAALLRAVLGLGVPALAVKPVQTGCLEAESGGG</sequence>
<dbReference type="CDD" id="cd03109">
    <property type="entry name" value="DTBS"/>
    <property type="match status" value="1"/>
</dbReference>
<dbReference type="GO" id="GO:0000287">
    <property type="term" value="F:magnesium ion binding"/>
    <property type="evidence" value="ECO:0007669"/>
    <property type="project" value="InterPro"/>
</dbReference>
<name>A0A9D1R276_9BACT</name>
<evidence type="ECO:0000313" key="3">
    <source>
        <dbReference type="Proteomes" id="UP000824264"/>
    </source>
</evidence>
<comment type="caution">
    <text evidence="2">The sequence shown here is derived from an EMBL/GenBank/DDBJ whole genome shotgun (WGS) entry which is preliminary data.</text>
</comment>
<dbReference type="GO" id="GO:0004141">
    <property type="term" value="F:dethiobiotin synthase activity"/>
    <property type="evidence" value="ECO:0007669"/>
    <property type="project" value="InterPro"/>
</dbReference>
<dbReference type="InterPro" id="IPR004472">
    <property type="entry name" value="DTB_synth_BioD"/>
</dbReference>
<organism evidence="2 3">
    <name type="scientific">Candidatus Bilophila faecipullorum</name>
    <dbReference type="NCBI Taxonomy" id="2838482"/>
    <lineage>
        <taxon>Bacteria</taxon>
        <taxon>Pseudomonadati</taxon>
        <taxon>Thermodesulfobacteriota</taxon>
        <taxon>Desulfovibrionia</taxon>
        <taxon>Desulfovibrionales</taxon>
        <taxon>Desulfovibrionaceae</taxon>
        <taxon>Bilophila</taxon>
    </lineage>
</organism>
<dbReference type="PANTHER" id="PTHR43210">
    <property type="entry name" value="DETHIOBIOTIN SYNTHETASE"/>
    <property type="match status" value="1"/>
</dbReference>
<dbReference type="Gene3D" id="3.40.50.300">
    <property type="entry name" value="P-loop containing nucleotide triphosphate hydrolases"/>
    <property type="match status" value="1"/>
</dbReference>
<dbReference type="EMBL" id="DXGI01000398">
    <property type="protein sequence ID" value="HIW79599.1"/>
    <property type="molecule type" value="Genomic_DNA"/>
</dbReference>
<keyword evidence="1" id="KW-0093">Biotin biosynthesis</keyword>
<evidence type="ECO:0000256" key="1">
    <source>
        <dbReference type="ARBA" id="ARBA00022756"/>
    </source>
</evidence>
<dbReference type="AlphaFoldDB" id="A0A9D1R276"/>
<dbReference type="InterPro" id="IPR027417">
    <property type="entry name" value="P-loop_NTPase"/>
</dbReference>
<evidence type="ECO:0000313" key="2">
    <source>
        <dbReference type="EMBL" id="HIW79599.1"/>
    </source>
</evidence>
<dbReference type="GO" id="GO:0009102">
    <property type="term" value="P:biotin biosynthetic process"/>
    <property type="evidence" value="ECO:0007669"/>
    <property type="project" value="UniProtKB-KW"/>
</dbReference>
<accession>A0A9D1R276</accession>
<reference evidence="2" key="2">
    <citation type="submission" date="2021-04" db="EMBL/GenBank/DDBJ databases">
        <authorList>
            <person name="Gilroy R."/>
        </authorList>
    </citation>
    <scope>NUCLEOTIDE SEQUENCE</scope>
    <source>
        <strain evidence="2">ChiSxjej5B17-1746</strain>
    </source>
</reference>
<proteinExistence type="predicted"/>
<dbReference type="Proteomes" id="UP000824264">
    <property type="component" value="Unassembled WGS sequence"/>
</dbReference>
<gene>
    <name evidence="2" type="ORF">H9874_10730</name>
</gene>
<dbReference type="GO" id="GO:0005829">
    <property type="term" value="C:cytosol"/>
    <property type="evidence" value="ECO:0007669"/>
    <property type="project" value="TreeGrafter"/>
</dbReference>
<dbReference type="Pfam" id="PF13500">
    <property type="entry name" value="AAA_26"/>
    <property type="match status" value="1"/>
</dbReference>
<reference evidence="2" key="1">
    <citation type="journal article" date="2021" name="PeerJ">
        <title>Extensive microbial diversity within the chicken gut microbiome revealed by metagenomics and culture.</title>
        <authorList>
            <person name="Gilroy R."/>
            <person name="Ravi A."/>
            <person name="Getino M."/>
            <person name="Pursley I."/>
            <person name="Horton D.L."/>
            <person name="Alikhan N.F."/>
            <person name="Baker D."/>
            <person name="Gharbi K."/>
            <person name="Hall N."/>
            <person name="Watson M."/>
            <person name="Adriaenssens E.M."/>
            <person name="Foster-Nyarko E."/>
            <person name="Jarju S."/>
            <person name="Secka A."/>
            <person name="Antonio M."/>
            <person name="Oren A."/>
            <person name="Chaudhuri R.R."/>
            <person name="La Ragione R."/>
            <person name="Hildebrand F."/>
            <person name="Pallen M.J."/>
        </authorList>
    </citation>
    <scope>NUCLEOTIDE SEQUENCE</scope>
    <source>
        <strain evidence="2">ChiSxjej5B17-1746</strain>
    </source>
</reference>
<dbReference type="SUPFAM" id="SSF52540">
    <property type="entry name" value="P-loop containing nucleoside triphosphate hydrolases"/>
    <property type="match status" value="1"/>
</dbReference>
<dbReference type="GO" id="GO:0005524">
    <property type="term" value="F:ATP binding"/>
    <property type="evidence" value="ECO:0007669"/>
    <property type="project" value="InterPro"/>
</dbReference>
<protein>
    <submittedName>
        <fullName evidence="2">Dethiobiotin synthase</fullName>
    </submittedName>
</protein>
<dbReference type="PANTHER" id="PTHR43210:SF5">
    <property type="entry name" value="DETHIOBIOTIN SYNTHETASE"/>
    <property type="match status" value="1"/>
</dbReference>
<feature type="non-terminal residue" evidence="2">
    <location>
        <position position="51"/>
    </location>
</feature>